<feature type="domain" description="Metallo-beta-lactamase" evidence="1">
    <location>
        <begin position="65"/>
        <end position="266"/>
    </location>
</feature>
<dbReference type="InterPro" id="IPR036866">
    <property type="entry name" value="RibonucZ/Hydroxyglut_hydro"/>
</dbReference>
<organism evidence="2 3">
    <name type="scientific">Paspalum notatum var. saurae</name>
    <dbReference type="NCBI Taxonomy" id="547442"/>
    <lineage>
        <taxon>Eukaryota</taxon>
        <taxon>Viridiplantae</taxon>
        <taxon>Streptophyta</taxon>
        <taxon>Embryophyta</taxon>
        <taxon>Tracheophyta</taxon>
        <taxon>Spermatophyta</taxon>
        <taxon>Magnoliopsida</taxon>
        <taxon>Liliopsida</taxon>
        <taxon>Poales</taxon>
        <taxon>Poaceae</taxon>
        <taxon>PACMAD clade</taxon>
        <taxon>Panicoideae</taxon>
        <taxon>Andropogonodae</taxon>
        <taxon>Paspaleae</taxon>
        <taxon>Paspalinae</taxon>
        <taxon>Paspalum</taxon>
    </lineage>
</organism>
<dbReference type="AlphaFoldDB" id="A0AAQ3WXQ3"/>
<dbReference type="InterPro" id="IPR001279">
    <property type="entry name" value="Metallo-B-lactamas"/>
</dbReference>
<dbReference type="PANTHER" id="PTHR46504:SF2">
    <property type="entry name" value="TRNASE Z TRZ1"/>
    <property type="match status" value="1"/>
</dbReference>
<reference evidence="2 3" key="1">
    <citation type="submission" date="2024-02" db="EMBL/GenBank/DDBJ databases">
        <title>High-quality chromosome-scale genome assembly of Pensacola bahiagrass (Paspalum notatum Flugge var. saurae).</title>
        <authorList>
            <person name="Vega J.M."/>
            <person name="Podio M."/>
            <person name="Orjuela J."/>
            <person name="Siena L.A."/>
            <person name="Pessino S.C."/>
            <person name="Combes M.C."/>
            <person name="Mariac C."/>
            <person name="Albertini E."/>
            <person name="Pupilli F."/>
            <person name="Ortiz J.P.A."/>
            <person name="Leblanc O."/>
        </authorList>
    </citation>
    <scope>NUCLEOTIDE SEQUENCE [LARGE SCALE GENOMIC DNA]</scope>
    <source>
        <strain evidence="2">R1</strain>
        <tissue evidence="2">Leaf</tissue>
    </source>
</reference>
<dbReference type="Gene3D" id="3.60.15.10">
    <property type="entry name" value="Ribonuclease Z/Hydroxyacylglutathione hydrolase-like"/>
    <property type="match status" value="1"/>
</dbReference>
<accession>A0AAQ3WXQ3</accession>
<dbReference type="PANTHER" id="PTHR46504">
    <property type="entry name" value="TRNASE Z TRZ1"/>
    <property type="match status" value="1"/>
</dbReference>
<evidence type="ECO:0000259" key="1">
    <source>
        <dbReference type="Pfam" id="PF12706"/>
    </source>
</evidence>
<evidence type="ECO:0000313" key="3">
    <source>
        <dbReference type="Proteomes" id="UP001341281"/>
    </source>
</evidence>
<keyword evidence="3" id="KW-1185">Reference proteome</keyword>
<dbReference type="Pfam" id="PF12706">
    <property type="entry name" value="Lactamase_B_2"/>
    <property type="match status" value="1"/>
</dbReference>
<dbReference type="Proteomes" id="UP001341281">
    <property type="component" value="Chromosome 05"/>
</dbReference>
<proteinExistence type="predicted"/>
<dbReference type="SUPFAM" id="SSF56281">
    <property type="entry name" value="Metallo-hydrolase/oxidoreductase"/>
    <property type="match status" value="1"/>
</dbReference>
<dbReference type="CDD" id="cd16272">
    <property type="entry name" value="RNaseZ_MBL-fold"/>
    <property type="match status" value="1"/>
</dbReference>
<protein>
    <recommendedName>
        <fullName evidence="1">Metallo-beta-lactamase domain-containing protein</fullName>
    </recommendedName>
</protein>
<dbReference type="EMBL" id="CP144749">
    <property type="protein sequence ID" value="WVZ77036.1"/>
    <property type="molecule type" value="Genomic_DNA"/>
</dbReference>
<evidence type="ECO:0000313" key="2">
    <source>
        <dbReference type="EMBL" id="WVZ77036.1"/>
    </source>
</evidence>
<gene>
    <name evidence="2" type="ORF">U9M48_024939</name>
</gene>
<sequence>MAKSGESTAEASVTATRPKAKHRMEIEGYPVEGISIGGQETCVIFPTLSLAFDIGRCPQRAVSQEFLFVSHGHLDHIGGLPMYVATRGLFRLRPPTIFVPACLKDPVERLFEVHRAMDQSELNHKLVPLEVGEEYEFRRDLKVKAFRTYHAIPSQGYVIYSVKQKLKQEFIGLPGSEIKRLKLSGVEITNTVTTAEIAFTGDTTADFILDPDNADVLGAKILVVESTFLDDSISVEHAREYGHTHLSEIASQSDKLQNKAILLIHFSARYTKEEIDAAVNRLPPPFRSRVYALKEGF</sequence>
<name>A0AAQ3WXQ3_PASNO</name>